<reference evidence="1" key="1">
    <citation type="journal article" date="2019" name="bioRxiv">
        <title>The Genome of the Zebra Mussel, Dreissena polymorpha: A Resource for Invasive Species Research.</title>
        <authorList>
            <person name="McCartney M.A."/>
            <person name="Auch B."/>
            <person name="Kono T."/>
            <person name="Mallez S."/>
            <person name="Zhang Y."/>
            <person name="Obille A."/>
            <person name="Becker A."/>
            <person name="Abrahante J.E."/>
            <person name="Garbe J."/>
            <person name="Badalamenti J.P."/>
            <person name="Herman A."/>
            <person name="Mangelson H."/>
            <person name="Liachko I."/>
            <person name="Sullivan S."/>
            <person name="Sone E.D."/>
            <person name="Koren S."/>
            <person name="Silverstein K.A.T."/>
            <person name="Beckman K.B."/>
            <person name="Gohl D.M."/>
        </authorList>
    </citation>
    <scope>NUCLEOTIDE SEQUENCE</scope>
    <source>
        <strain evidence="1">Duluth1</strain>
        <tissue evidence="1">Whole animal</tissue>
    </source>
</reference>
<dbReference type="InterPro" id="IPR002017">
    <property type="entry name" value="Spectrin_repeat"/>
</dbReference>
<accession>A0A9D4FSA3</accession>
<dbReference type="EMBL" id="JAIWYP010000007">
    <property type="protein sequence ID" value="KAH3802061.1"/>
    <property type="molecule type" value="Genomic_DNA"/>
</dbReference>
<sequence length="66" mass="7414">MQDKLSVLEEAAALRKAGLIDNSAFLQFIWKTDVVESWIADKEAQVRSDEYGRDLSSGQTLLTKQV</sequence>
<dbReference type="Proteomes" id="UP000828390">
    <property type="component" value="Unassembled WGS sequence"/>
</dbReference>
<organism evidence="1 2">
    <name type="scientific">Dreissena polymorpha</name>
    <name type="common">Zebra mussel</name>
    <name type="synonym">Mytilus polymorpha</name>
    <dbReference type="NCBI Taxonomy" id="45954"/>
    <lineage>
        <taxon>Eukaryota</taxon>
        <taxon>Metazoa</taxon>
        <taxon>Spiralia</taxon>
        <taxon>Lophotrochozoa</taxon>
        <taxon>Mollusca</taxon>
        <taxon>Bivalvia</taxon>
        <taxon>Autobranchia</taxon>
        <taxon>Heteroconchia</taxon>
        <taxon>Euheterodonta</taxon>
        <taxon>Imparidentia</taxon>
        <taxon>Neoheterodontei</taxon>
        <taxon>Myida</taxon>
        <taxon>Dreissenoidea</taxon>
        <taxon>Dreissenidae</taxon>
        <taxon>Dreissena</taxon>
    </lineage>
</organism>
<dbReference type="Gene3D" id="1.20.58.60">
    <property type="match status" value="1"/>
</dbReference>
<name>A0A9D4FSA3_DREPO</name>
<proteinExistence type="predicted"/>
<reference evidence="1" key="2">
    <citation type="submission" date="2020-11" db="EMBL/GenBank/DDBJ databases">
        <authorList>
            <person name="McCartney M.A."/>
            <person name="Auch B."/>
            <person name="Kono T."/>
            <person name="Mallez S."/>
            <person name="Becker A."/>
            <person name="Gohl D.M."/>
            <person name="Silverstein K.A.T."/>
            <person name="Koren S."/>
            <person name="Bechman K.B."/>
            <person name="Herman A."/>
            <person name="Abrahante J.E."/>
            <person name="Garbe J."/>
        </authorList>
    </citation>
    <scope>NUCLEOTIDE SEQUENCE</scope>
    <source>
        <strain evidence="1">Duluth1</strain>
        <tissue evidence="1">Whole animal</tissue>
    </source>
</reference>
<evidence type="ECO:0000313" key="2">
    <source>
        <dbReference type="Proteomes" id="UP000828390"/>
    </source>
</evidence>
<dbReference type="AlphaFoldDB" id="A0A9D4FSA3"/>
<protein>
    <submittedName>
        <fullName evidence="1">Uncharacterized protein</fullName>
    </submittedName>
</protein>
<comment type="caution">
    <text evidence="1">The sequence shown here is derived from an EMBL/GenBank/DDBJ whole genome shotgun (WGS) entry which is preliminary data.</text>
</comment>
<dbReference type="Pfam" id="PF00435">
    <property type="entry name" value="Spectrin"/>
    <property type="match status" value="1"/>
</dbReference>
<dbReference type="SUPFAM" id="SSF46966">
    <property type="entry name" value="Spectrin repeat"/>
    <property type="match status" value="1"/>
</dbReference>
<gene>
    <name evidence="1" type="ORF">DPMN_155729</name>
</gene>
<evidence type="ECO:0000313" key="1">
    <source>
        <dbReference type="EMBL" id="KAH3802061.1"/>
    </source>
</evidence>
<keyword evidence="2" id="KW-1185">Reference proteome</keyword>